<dbReference type="EMBL" id="CP036264">
    <property type="protein sequence ID" value="QEG00502.1"/>
    <property type="molecule type" value="Genomic_DNA"/>
</dbReference>
<dbReference type="Proteomes" id="UP000321353">
    <property type="component" value="Chromosome"/>
</dbReference>
<keyword evidence="2" id="KW-1185">Reference proteome</keyword>
<name>A0A5B9MGU5_9BACT</name>
<gene>
    <name evidence="1" type="ORF">Mal15_45720</name>
</gene>
<organism evidence="1 2">
    <name type="scientific">Stieleria maiorica</name>
    <dbReference type="NCBI Taxonomy" id="2795974"/>
    <lineage>
        <taxon>Bacteria</taxon>
        <taxon>Pseudomonadati</taxon>
        <taxon>Planctomycetota</taxon>
        <taxon>Planctomycetia</taxon>
        <taxon>Pirellulales</taxon>
        <taxon>Pirellulaceae</taxon>
        <taxon>Stieleria</taxon>
    </lineage>
</organism>
<evidence type="ECO:0000313" key="1">
    <source>
        <dbReference type="EMBL" id="QEG00502.1"/>
    </source>
</evidence>
<dbReference type="KEGG" id="smam:Mal15_45720"/>
<dbReference type="AlphaFoldDB" id="A0A5B9MGU5"/>
<evidence type="ECO:0000313" key="2">
    <source>
        <dbReference type="Proteomes" id="UP000321353"/>
    </source>
</evidence>
<dbReference type="RefSeq" id="WP_147869732.1">
    <property type="nucleotide sequence ID" value="NZ_CP036264.1"/>
</dbReference>
<proteinExistence type="predicted"/>
<protein>
    <submittedName>
        <fullName evidence="1">Uncharacterized protein</fullName>
    </submittedName>
</protein>
<reference evidence="1 2" key="1">
    <citation type="submission" date="2019-02" db="EMBL/GenBank/DDBJ databases">
        <title>Planctomycetal bacteria perform biofilm scaping via a novel small molecule.</title>
        <authorList>
            <person name="Jeske O."/>
            <person name="Boedeker C."/>
            <person name="Wiegand S."/>
            <person name="Breitling P."/>
            <person name="Kallscheuer N."/>
            <person name="Jogler M."/>
            <person name="Rohde M."/>
            <person name="Petersen J."/>
            <person name="Medema M.H."/>
            <person name="Surup F."/>
            <person name="Jogler C."/>
        </authorList>
    </citation>
    <scope>NUCLEOTIDE SEQUENCE [LARGE SCALE GENOMIC DNA]</scope>
    <source>
        <strain evidence="1 2">Mal15</strain>
    </source>
</reference>
<accession>A0A5B9MGU5</accession>
<sequence length="444" mass="49897">MSASAKTFRDRTMIALAIVPPVALLLFCVSAAATWQSGAAQVRPMLERSFPSELIDAPLALAAGDTARTSKEHTHSYRELSSAINALNDQYHLLFELLNEQEDLFENLDEEHPIDKYLDGYLTQAAPLLDMAKQLKLNEASIGHADEFGNPNHYSSGLISIRGLPEMLRAEFRDAVRAKQTDRAMEAFRIFHALEIRPTNQDSLRILPLVSQSIATGIWSESELGEIVQLVETSPDLNQAWQDRIRSTTLAQIPWLLRGEIVETWRRDWMPTTFAPSRRIAWLDRNHEFSRVGGIGTFGAIKRVMKLQEKFRRESRSALDLALQIPGYHQYYSPGQSNDYIATVYTRVANERRHARTAAAVATYKLTFGQYPASLDDLARVNLPVRETLDPLGAPFQFESDGETCELANAAIWFTDGRGRSGTFGSREGTLSSILQQLVVLKFR</sequence>